<feature type="non-terminal residue" evidence="1">
    <location>
        <position position="1"/>
    </location>
</feature>
<evidence type="ECO:0000313" key="2">
    <source>
        <dbReference type="Proteomes" id="UP001233999"/>
    </source>
</evidence>
<dbReference type="EMBL" id="JASPKZ010001205">
    <property type="protein sequence ID" value="KAJ9598569.1"/>
    <property type="molecule type" value="Genomic_DNA"/>
</dbReference>
<comment type="caution">
    <text evidence="1">The sequence shown here is derived from an EMBL/GenBank/DDBJ whole genome shotgun (WGS) entry which is preliminary data.</text>
</comment>
<dbReference type="Proteomes" id="UP001233999">
    <property type="component" value="Unassembled WGS sequence"/>
</dbReference>
<dbReference type="AlphaFoldDB" id="A0AAD8AG60"/>
<proteinExistence type="predicted"/>
<gene>
    <name evidence="1" type="ORF">L9F63_010740</name>
</gene>
<reference evidence="1" key="2">
    <citation type="submission" date="2023-05" db="EMBL/GenBank/DDBJ databases">
        <authorList>
            <person name="Fouks B."/>
        </authorList>
    </citation>
    <scope>NUCLEOTIDE SEQUENCE</scope>
    <source>
        <strain evidence="1">Stay&amp;Tobe</strain>
        <tissue evidence="1">Testes</tissue>
    </source>
</reference>
<sequence>ICVPRHQRDEYYDCLGIFIESKSLDRAHGLQCYLSSSISKCRHHSTLGIPLFSVPVSKKEMFHMPQPFQSSGLNCSYNIRYTRAIALNDPRFCNSVISDLAERERALAHKLSKRRLSQYAVHTFMINKTELVLFLTLDDSKEELQLGCSL</sequence>
<evidence type="ECO:0000313" key="1">
    <source>
        <dbReference type="EMBL" id="KAJ9598569.1"/>
    </source>
</evidence>
<feature type="non-terminal residue" evidence="1">
    <location>
        <position position="150"/>
    </location>
</feature>
<protein>
    <submittedName>
        <fullName evidence="1">Uncharacterized protein</fullName>
    </submittedName>
</protein>
<organism evidence="1 2">
    <name type="scientific">Diploptera punctata</name>
    <name type="common">Pacific beetle cockroach</name>
    <dbReference type="NCBI Taxonomy" id="6984"/>
    <lineage>
        <taxon>Eukaryota</taxon>
        <taxon>Metazoa</taxon>
        <taxon>Ecdysozoa</taxon>
        <taxon>Arthropoda</taxon>
        <taxon>Hexapoda</taxon>
        <taxon>Insecta</taxon>
        <taxon>Pterygota</taxon>
        <taxon>Neoptera</taxon>
        <taxon>Polyneoptera</taxon>
        <taxon>Dictyoptera</taxon>
        <taxon>Blattodea</taxon>
        <taxon>Blaberoidea</taxon>
        <taxon>Blaberidae</taxon>
        <taxon>Diplopterinae</taxon>
        <taxon>Diploptera</taxon>
    </lineage>
</organism>
<accession>A0AAD8AG60</accession>
<name>A0AAD8AG60_DIPPU</name>
<keyword evidence="2" id="KW-1185">Reference proteome</keyword>
<reference evidence="1" key="1">
    <citation type="journal article" date="2023" name="IScience">
        <title>Live-bearing cockroach genome reveals convergent evolutionary mechanisms linked to viviparity in insects and beyond.</title>
        <authorList>
            <person name="Fouks B."/>
            <person name="Harrison M.C."/>
            <person name="Mikhailova A.A."/>
            <person name="Marchal E."/>
            <person name="English S."/>
            <person name="Carruthers M."/>
            <person name="Jennings E.C."/>
            <person name="Chiamaka E.L."/>
            <person name="Frigard R.A."/>
            <person name="Pippel M."/>
            <person name="Attardo G.M."/>
            <person name="Benoit J.B."/>
            <person name="Bornberg-Bauer E."/>
            <person name="Tobe S.S."/>
        </authorList>
    </citation>
    <scope>NUCLEOTIDE SEQUENCE</scope>
    <source>
        <strain evidence="1">Stay&amp;Tobe</strain>
    </source>
</reference>